<feature type="transmembrane region" description="Helical" evidence="5">
    <location>
        <begin position="312"/>
        <end position="333"/>
    </location>
</feature>
<dbReference type="EMBL" id="JBHSXX010000001">
    <property type="protein sequence ID" value="MFC6868975.1"/>
    <property type="molecule type" value="Genomic_DNA"/>
</dbReference>
<feature type="transmembrane region" description="Helical" evidence="5">
    <location>
        <begin position="177"/>
        <end position="198"/>
    </location>
</feature>
<dbReference type="InterPro" id="IPR020846">
    <property type="entry name" value="MFS_dom"/>
</dbReference>
<dbReference type="PROSITE" id="PS50850">
    <property type="entry name" value="MFS"/>
    <property type="match status" value="1"/>
</dbReference>
<feature type="domain" description="Major facilitator superfamily (MFS) profile" evidence="6">
    <location>
        <begin position="110"/>
        <end position="487"/>
    </location>
</feature>
<feature type="transmembrane region" description="Helical" evidence="5">
    <location>
        <begin position="234"/>
        <end position="256"/>
    </location>
</feature>
<dbReference type="InterPro" id="IPR011701">
    <property type="entry name" value="MFS"/>
</dbReference>
<feature type="transmembrane region" description="Helical" evidence="5">
    <location>
        <begin position="397"/>
        <end position="420"/>
    </location>
</feature>
<feature type="transmembrane region" description="Helical" evidence="5">
    <location>
        <begin position="464"/>
        <end position="482"/>
    </location>
</feature>
<sequence>MGELPSRPGAPPETRYDEGTATVTVWSAGVRARYVMAVGVVLALASSIVGVVRAFAMDGQMLRGMPMADMPEMYLAGAGIVLAVVGALLRGAPPAVPAVAIPGTRSRWPVAVVATTALTIDISKTSTLGFVIPGMSGEYGLGPTGASMLAVAGLSGTAIGAVVFSHLADRIGRRASYLIAALGFTATSLCASMPTFLGNVVMCFLMGIAVGGLAPLLITILTDLFPGGARGSMVTALSVVATAVGYLVASGSALWLEPSYGWRVLWLIGAPTGLLLTLAAVVIPHRAPADTRATDHPPRHVARTTFTTRLQWLYAAMVGVLTFGLTSWVPTIARAGGLATTTANTLLTIVALVMVPCAVMVAIAYRRLGPIPLAVLMAAGTASVLLVLTVSGLADTLVWLSAAVLAATLFAVNTMAAIFLPIAADLADPARRGRATGTVSLFNRIGGLTGPLVLSFIVTSTTDVLTAVATLALLCGAIAAYTGRRHRTVNAAAERELLSR</sequence>
<dbReference type="Pfam" id="PF07690">
    <property type="entry name" value="MFS_1"/>
    <property type="match status" value="1"/>
</dbReference>
<feature type="transmembrane region" description="Helical" evidence="5">
    <location>
        <begin position="262"/>
        <end position="283"/>
    </location>
</feature>
<evidence type="ECO:0000256" key="5">
    <source>
        <dbReference type="SAM" id="Phobius"/>
    </source>
</evidence>
<evidence type="ECO:0000256" key="3">
    <source>
        <dbReference type="ARBA" id="ARBA00022989"/>
    </source>
</evidence>
<dbReference type="PANTHER" id="PTHR23508:SF10">
    <property type="entry name" value="CARBOXYLIC ACID TRANSPORTER PROTEIN HOMOLOG"/>
    <property type="match status" value="1"/>
</dbReference>
<dbReference type="SUPFAM" id="SSF103473">
    <property type="entry name" value="MFS general substrate transporter"/>
    <property type="match status" value="1"/>
</dbReference>
<name>A0ABW2C0Z5_9PSEU</name>
<dbReference type="Proteomes" id="UP001596337">
    <property type="component" value="Unassembled WGS sequence"/>
</dbReference>
<feature type="transmembrane region" description="Helical" evidence="5">
    <location>
        <begin position="345"/>
        <end position="364"/>
    </location>
</feature>
<feature type="transmembrane region" description="Helical" evidence="5">
    <location>
        <begin position="371"/>
        <end position="391"/>
    </location>
</feature>
<evidence type="ECO:0000313" key="7">
    <source>
        <dbReference type="EMBL" id="MFC6868975.1"/>
    </source>
</evidence>
<feature type="transmembrane region" description="Helical" evidence="5">
    <location>
        <begin position="34"/>
        <end position="52"/>
    </location>
</feature>
<evidence type="ECO:0000313" key="8">
    <source>
        <dbReference type="Proteomes" id="UP001596337"/>
    </source>
</evidence>
<organism evidence="7 8">
    <name type="scientific">Haloechinothrix salitolerans</name>
    <dbReference type="NCBI Taxonomy" id="926830"/>
    <lineage>
        <taxon>Bacteria</taxon>
        <taxon>Bacillati</taxon>
        <taxon>Actinomycetota</taxon>
        <taxon>Actinomycetes</taxon>
        <taxon>Pseudonocardiales</taxon>
        <taxon>Pseudonocardiaceae</taxon>
        <taxon>Haloechinothrix</taxon>
    </lineage>
</organism>
<reference evidence="8" key="1">
    <citation type="journal article" date="2019" name="Int. J. Syst. Evol. Microbiol.">
        <title>The Global Catalogue of Microorganisms (GCM) 10K type strain sequencing project: providing services to taxonomists for standard genome sequencing and annotation.</title>
        <authorList>
            <consortium name="The Broad Institute Genomics Platform"/>
            <consortium name="The Broad Institute Genome Sequencing Center for Infectious Disease"/>
            <person name="Wu L."/>
            <person name="Ma J."/>
        </authorList>
    </citation>
    <scope>NUCLEOTIDE SEQUENCE [LARGE SCALE GENOMIC DNA]</scope>
    <source>
        <strain evidence="8">KCTC 32255</strain>
    </source>
</reference>
<evidence type="ECO:0000256" key="4">
    <source>
        <dbReference type="ARBA" id="ARBA00023136"/>
    </source>
</evidence>
<evidence type="ECO:0000256" key="2">
    <source>
        <dbReference type="ARBA" id="ARBA00022692"/>
    </source>
</evidence>
<feature type="transmembrane region" description="Helical" evidence="5">
    <location>
        <begin position="441"/>
        <end position="458"/>
    </location>
</feature>
<proteinExistence type="predicted"/>
<dbReference type="Gene3D" id="1.20.1250.20">
    <property type="entry name" value="MFS general substrate transporter like domains"/>
    <property type="match status" value="2"/>
</dbReference>
<comment type="caution">
    <text evidence="7">The sequence shown here is derived from an EMBL/GenBank/DDBJ whole genome shotgun (WGS) entry which is preliminary data.</text>
</comment>
<evidence type="ECO:0000256" key="1">
    <source>
        <dbReference type="ARBA" id="ARBA00004651"/>
    </source>
</evidence>
<feature type="transmembrane region" description="Helical" evidence="5">
    <location>
        <begin position="73"/>
        <end position="92"/>
    </location>
</feature>
<feature type="transmembrane region" description="Helical" evidence="5">
    <location>
        <begin position="145"/>
        <end position="165"/>
    </location>
</feature>
<dbReference type="PANTHER" id="PTHR23508">
    <property type="entry name" value="CARBOXYLIC ACID TRANSPORTER PROTEIN HOMOLOG"/>
    <property type="match status" value="1"/>
</dbReference>
<protein>
    <submittedName>
        <fullName evidence="7">MFS transporter</fullName>
    </submittedName>
</protein>
<comment type="subcellular location">
    <subcellularLocation>
        <location evidence="1">Cell membrane</location>
        <topology evidence="1">Multi-pass membrane protein</topology>
    </subcellularLocation>
</comment>
<feature type="transmembrane region" description="Helical" evidence="5">
    <location>
        <begin position="204"/>
        <end position="222"/>
    </location>
</feature>
<dbReference type="RefSeq" id="WP_345403033.1">
    <property type="nucleotide sequence ID" value="NZ_BAABLA010000113.1"/>
</dbReference>
<gene>
    <name evidence="7" type="ORF">ACFQGD_17670</name>
</gene>
<keyword evidence="3 5" id="KW-1133">Transmembrane helix</keyword>
<keyword evidence="2 5" id="KW-0812">Transmembrane</keyword>
<evidence type="ECO:0000259" key="6">
    <source>
        <dbReference type="PROSITE" id="PS50850"/>
    </source>
</evidence>
<keyword evidence="4 5" id="KW-0472">Membrane</keyword>
<keyword evidence="8" id="KW-1185">Reference proteome</keyword>
<accession>A0ABW2C0Z5</accession>
<dbReference type="InterPro" id="IPR036259">
    <property type="entry name" value="MFS_trans_sf"/>
</dbReference>